<dbReference type="RefSeq" id="WP_061428318.1">
    <property type="nucleotide sequence ID" value="NZ_CP010994.1"/>
</dbReference>
<organism evidence="2 3">
    <name type="scientific">Clostridium perfringens</name>
    <dbReference type="NCBI Taxonomy" id="1502"/>
    <lineage>
        <taxon>Bacteria</taxon>
        <taxon>Bacillati</taxon>
        <taxon>Bacillota</taxon>
        <taxon>Clostridia</taxon>
        <taxon>Eubacteriales</taxon>
        <taxon>Clostridiaceae</taxon>
        <taxon>Clostridium</taxon>
    </lineage>
</organism>
<sequence>MKRFLWFNLEKIKTDPDYFLINFLFLILVQCVFYFPTGRSRSVNISSGILTSIFFIYILLCKKNFSYKDVWNCFWNW</sequence>
<dbReference type="EMBL" id="CP010994">
    <property type="protein sequence ID" value="AMN35887.1"/>
    <property type="molecule type" value="Genomic_DNA"/>
</dbReference>
<reference evidence="2 3" key="1">
    <citation type="journal article" date="2016" name="PLoS ONE">
        <title>Plasmid Characterization and Chromosome Analysis of Two netF+ Clostridium perfringens Isolates Associated with Foal and Canine Necrotizing Enteritis.</title>
        <authorList>
            <person name="Mehdizadeh Gohari I."/>
            <person name="Kropinski A.M."/>
            <person name="Weese S.J."/>
            <person name="Parreira V.R."/>
            <person name="Whitehead A.E."/>
            <person name="Boerlin P."/>
            <person name="Prescott J.F."/>
        </authorList>
    </citation>
    <scope>NUCLEOTIDE SEQUENCE [LARGE SCALE GENOMIC DNA]</scope>
    <source>
        <strain evidence="2 3">JP838</strain>
    </source>
</reference>
<keyword evidence="1" id="KW-0472">Membrane</keyword>
<proteinExistence type="predicted"/>
<evidence type="ECO:0000313" key="2">
    <source>
        <dbReference type="EMBL" id="AMN35887.1"/>
    </source>
</evidence>
<name>A0A127EIX5_CLOPF</name>
<feature type="transmembrane region" description="Helical" evidence="1">
    <location>
        <begin position="43"/>
        <end position="60"/>
    </location>
</feature>
<gene>
    <name evidence="2" type="ORF">JFP838_09020</name>
</gene>
<feature type="transmembrane region" description="Helical" evidence="1">
    <location>
        <begin position="20"/>
        <end position="37"/>
    </location>
</feature>
<dbReference type="AlphaFoldDB" id="A0A127EIX5"/>
<evidence type="ECO:0000256" key="1">
    <source>
        <dbReference type="SAM" id="Phobius"/>
    </source>
</evidence>
<keyword evidence="1" id="KW-0812">Transmembrane</keyword>
<dbReference type="Proteomes" id="UP000070260">
    <property type="component" value="Chromosome"/>
</dbReference>
<dbReference type="PATRIC" id="fig|1502.177.peg.1850"/>
<accession>A0A127EIX5</accession>
<dbReference type="OrthoDB" id="1933127at2"/>
<keyword evidence="1" id="KW-1133">Transmembrane helix</keyword>
<protein>
    <submittedName>
        <fullName evidence="2">Uncharacterized protein</fullName>
    </submittedName>
</protein>
<evidence type="ECO:0000313" key="3">
    <source>
        <dbReference type="Proteomes" id="UP000070260"/>
    </source>
</evidence>